<dbReference type="PIRSF" id="PIRSF000535">
    <property type="entry name" value="1PFK/6PFK/LacC"/>
    <property type="match status" value="1"/>
</dbReference>
<dbReference type="GO" id="GO:2001059">
    <property type="term" value="P:D-tagatose 6-phosphate catabolic process"/>
    <property type="evidence" value="ECO:0007669"/>
    <property type="project" value="UniProtKB-UniPathway"/>
</dbReference>
<dbReference type="PANTHER" id="PTHR46566">
    <property type="entry name" value="1-PHOSPHOFRUCTOKINASE-RELATED"/>
    <property type="match status" value="1"/>
</dbReference>
<evidence type="ECO:0000256" key="3">
    <source>
        <dbReference type="ARBA" id="ARBA00022736"/>
    </source>
</evidence>
<dbReference type="FunFam" id="3.40.1190.20:FF:000001">
    <property type="entry name" value="Phosphofructokinase"/>
    <property type="match status" value="1"/>
</dbReference>
<evidence type="ECO:0000256" key="7">
    <source>
        <dbReference type="PIRNR" id="PIRNR000535"/>
    </source>
</evidence>
<dbReference type="Gene3D" id="3.40.1190.20">
    <property type="match status" value="1"/>
</dbReference>
<evidence type="ECO:0000313" key="10">
    <source>
        <dbReference type="Proteomes" id="UP000287239"/>
    </source>
</evidence>
<comment type="similarity">
    <text evidence="1">Belongs to the carbohydrate kinase pfkB family.</text>
</comment>
<keyword evidence="4 7" id="KW-0547">Nucleotide-binding</keyword>
<evidence type="ECO:0000259" key="8">
    <source>
        <dbReference type="Pfam" id="PF00294"/>
    </source>
</evidence>
<gene>
    <name evidence="9" type="ORF">CBF35_13655</name>
</gene>
<dbReference type="InterPro" id="IPR017583">
    <property type="entry name" value="Tagatose/fructose_Pkinase"/>
</dbReference>
<dbReference type="GO" id="GO:0005988">
    <property type="term" value="P:lactose metabolic process"/>
    <property type="evidence" value="ECO:0007669"/>
    <property type="project" value="UniProtKB-KW"/>
</dbReference>
<proteinExistence type="inferred from homology"/>
<dbReference type="EMBL" id="NGJU01000026">
    <property type="protein sequence ID" value="RST91877.1"/>
    <property type="molecule type" value="Genomic_DNA"/>
</dbReference>
<keyword evidence="5" id="KW-0418">Kinase</keyword>
<feature type="domain" description="Carbohydrate kinase PfkB" evidence="8">
    <location>
        <begin position="7"/>
        <end position="295"/>
    </location>
</feature>
<dbReference type="RefSeq" id="WP_126782084.1">
    <property type="nucleotide sequence ID" value="NZ_NGJU01000026.1"/>
</dbReference>
<comment type="caution">
    <text evidence="9">The sequence shown here is derived from an EMBL/GenBank/DDBJ whole genome shotgun (WGS) entry which is preliminary data.</text>
</comment>
<dbReference type="AlphaFoldDB" id="A0A429ZDV7"/>
<protein>
    <recommendedName>
        <fullName evidence="7">Tagatose-6-phosphate kinase</fullName>
        <ecNumber evidence="7">2.7.1.144</ecNumber>
    </recommendedName>
</protein>
<comment type="similarity">
    <text evidence="7">Belongs to the carbohydrate kinase PfkB family. LacC subfamily.</text>
</comment>
<dbReference type="InterPro" id="IPR011611">
    <property type="entry name" value="PfkB_dom"/>
</dbReference>
<dbReference type="CDD" id="cd01164">
    <property type="entry name" value="FruK_PfkB_like"/>
    <property type="match status" value="1"/>
</dbReference>
<dbReference type="GO" id="GO:0009024">
    <property type="term" value="F:tagatose-6-phosphate kinase activity"/>
    <property type="evidence" value="ECO:0007669"/>
    <property type="project" value="UniProtKB-EC"/>
</dbReference>
<organism evidence="9 10">
    <name type="scientific">Vagococcus salmoninarum</name>
    <dbReference type="NCBI Taxonomy" id="2739"/>
    <lineage>
        <taxon>Bacteria</taxon>
        <taxon>Bacillati</taxon>
        <taxon>Bacillota</taxon>
        <taxon>Bacilli</taxon>
        <taxon>Lactobacillales</taxon>
        <taxon>Enterococcaceae</taxon>
        <taxon>Vagococcus</taxon>
    </lineage>
</organism>
<dbReference type="SUPFAM" id="SSF53613">
    <property type="entry name" value="Ribokinase-like"/>
    <property type="match status" value="1"/>
</dbReference>
<dbReference type="UniPathway" id="UPA00704">
    <property type="reaction ID" value="UER00715"/>
</dbReference>
<evidence type="ECO:0000256" key="6">
    <source>
        <dbReference type="ARBA" id="ARBA00022840"/>
    </source>
</evidence>
<sequence length="313" mass="33918">MILTVTMNPAIDIAYPLETLAINTTNRVTSDLKSAGGKGLNVSRVLALKEQKVLATGLIGGDMGNYIKGKLEAEKISFDFYETEINSRMCIAILHDDGQQTELLENGGSYSHADDVGFINKFTRIIDTQPISLVTISGSLPQGISEECYQKMITIAKEKGLKVLLDSSGKAYELALKGQDKPYLIKPNQKELADLLGIAELTSHSQIIDSLAHPLLIDIPWIVVSLGSAGAIAKIEQEIYQVTIPKITVVSPVGSGDSTIAGLAIGIAHQQTIPEILKTAMTLGILNTLEKRTGFVNTSNFNEYYEQITIKKI</sequence>
<dbReference type="PANTHER" id="PTHR46566:SF5">
    <property type="entry name" value="1-PHOSPHOFRUCTOKINASE"/>
    <property type="match status" value="1"/>
</dbReference>
<evidence type="ECO:0000256" key="1">
    <source>
        <dbReference type="ARBA" id="ARBA00005380"/>
    </source>
</evidence>
<dbReference type="Proteomes" id="UP000287239">
    <property type="component" value="Unassembled WGS sequence"/>
</dbReference>
<evidence type="ECO:0000313" key="9">
    <source>
        <dbReference type="EMBL" id="RST91877.1"/>
    </source>
</evidence>
<keyword evidence="3 7" id="KW-0423">Lactose metabolism</keyword>
<dbReference type="GO" id="GO:0005829">
    <property type="term" value="C:cytosol"/>
    <property type="evidence" value="ECO:0007669"/>
    <property type="project" value="TreeGrafter"/>
</dbReference>
<comment type="catalytic activity">
    <reaction evidence="7">
        <text>D-tagatofuranose 6-phosphate + ATP = D-tagatofuranose 1,6-bisphosphate + ADP + H(+)</text>
        <dbReference type="Rhea" id="RHEA:12420"/>
        <dbReference type="ChEBI" id="CHEBI:15378"/>
        <dbReference type="ChEBI" id="CHEBI:30616"/>
        <dbReference type="ChEBI" id="CHEBI:58694"/>
        <dbReference type="ChEBI" id="CHEBI:58695"/>
        <dbReference type="ChEBI" id="CHEBI:456216"/>
        <dbReference type="EC" id="2.7.1.144"/>
    </reaction>
</comment>
<name>A0A429ZDV7_9ENTE</name>
<dbReference type="PROSITE" id="PS00584">
    <property type="entry name" value="PFKB_KINASES_2"/>
    <property type="match status" value="1"/>
</dbReference>
<keyword evidence="10" id="KW-1185">Reference proteome</keyword>
<dbReference type="GO" id="GO:0008443">
    <property type="term" value="F:phosphofructokinase activity"/>
    <property type="evidence" value="ECO:0007669"/>
    <property type="project" value="UniProtKB-ARBA"/>
</dbReference>
<dbReference type="GO" id="GO:0044281">
    <property type="term" value="P:small molecule metabolic process"/>
    <property type="evidence" value="ECO:0007669"/>
    <property type="project" value="UniProtKB-ARBA"/>
</dbReference>
<dbReference type="GO" id="GO:0016052">
    <property type="term" value="P:carbohydrate catabolic process"/>
    <property type="evidence" value="ECO:0007669"/>
    <property type="project" value="UniProtKB-ARBA"/>
</dbReference>
<evidence type="ECO:0000256" key="2">
    <source>
        <dbReference type="ARBA" id="ARBA00022679"/>
    </source>
</evidence>
<dbReference type="OrthoDB" id="9801219at2"/>
<dbReference type="InterPro" id="IPR029056">
    <property type="entry name" value="Ribokinase-like"/>
</dbReference>
<evidence type="ECO:0000256" key="4">
    <source>
        <dbReference type="ARBA" id="ARBA00022741"/>
    </source>
</evidence>
<dbReference type="InterPro" id="IPR002173">
    <property type="entry name" value="Carboh/pur_kinase_PfkB_CS"/>
</dbReference>
<dbReference type="GeneID" id="98569389"/>
<dbReference type="EC" id="2.7.1.144" evidence="7"/>
<dbReference type="GO" id="GO:0005524">
    <property type="term" value="F:ATP binding"/>
    <property type="evidence" value="ECO:0007669"/>
    <property type="project" value="UniProtKB-KW"/>
</dbReference>
<dbReference type="NCBIfam" id="TIGR03168">
    <property type="entry name" value="1-PFK"/>
    <property type="match status" value="1"/>
</dbReference>
<reference evidence="9 10" key="1">
    <citation type="submission" date="2017-05" db="EMBL/GenBank/DDBJ databases">
        <title>Vagococcus spp. assemblies.</title>
        <authorList>
            <person name="Gulvik C.A."/>
        </authorList>
    </citation>
    <scope>NUCLEOTIDE SEQUENCE [LARGE SCALE GENOMIC DNA]</scope>
    <source>
        <strain evidence="9 10">NCFB 2777</strain>
    </source>
</reference>
<keyword evidence="2 7" id="KW-0808">Transferase</keyword>
<dbReference type="Pfam" id="PF00294">
    <property type="entry name" value="PfkB"/>
    <property type="match status" value="1"/>
</dbReference>
<comment type="pathway">
    <text evidence="7">Carbohydrate metabolism; D-tagatose 6-phosphate degradation; D-glyceraldehyde 3-phosphate and glycerone phosphate from D-tagatose 6-phosphate: step 1/2.</text>
</comment>
<accession>A0A429ZDV7</accession>
<evidence type="ECO:0000256" key="5">
    <source>
        <dbReference type="ARBA" id="ARBA00022777"/>
    </source>
</evidence>
<keyword evidence="6 7" id="KW-0067">ATP-binding</keyword>